<name>A0A061QPH5_9CHLO</name>
<proteinExistence type="predicted"/>
<organism evidence="1">
    <name type="scientific">Tetraselmis sp. GSL018</name>
    <dbReference type="NCBI Taxonomy" id="582737"/>
    <lineage>
        <taxon>Eukaryota</taxon>
        <taxon>Viridiplantae</taxon>
        <taxon>Chlorophyta</taxon>
        <taxon>core chlorophytes</taxon>
        <taxon>Chlorodendrophyceae</taxon>
        <taxon>Chlorodendrales</taxon>
        <taxon>Chlorodendraceae</taxon>
        <taxon>Tetraselmis</taxon>
    </lineage>
</organism>
<feature type="non-terminal residue" evidence="1">
    <location>
        <position position="57"/>
    </location>
</feature>
<protein>
    <submittedName>
        <fullName evidence="1">Uncharacterized protein</fullName>
    </submittedName>
</protein>
<reference evidence="1" key="1">
    <citation type="submission" date="2014-05" db="EMBL/GenBank/DDBJ databases">
        <title>The transcriptome of the halophilic microalga Tetraselmis sp. GSL018 isolated from the Great Salt Lake, Utah.</title>
        <authorList>
            <person name="Jinkerson R.E."/>
            <person name="D'Adamo S."/>
            <person name="Posewitz M.C."/>
        </authorList>
    </citation>
    <scope>NUCLEOTIDE SEQUENCE</scope>
    <source>
        <strain evidence="1">GSL018</strain>
    </source>
</reference>
<sequence>MKSILKQLRTLSKSVLFVVRFKSIYSGCPIWTSYATHTRNIQLNFPQLKVVEIKHLA</sequence>
<dbReference type="AlphaFoldDB" id="A0A061QPH5"/>
<dbReference type="EMBL" id="GBEZ01026889">
    <property type="protein sequence ID" value="JAC60360.1"/>
    <property type="molecule type" value="Transcribed_RNA"/>
</dbReference>
<accession>A0A061QPH5</accession>
<gene>
    <name evidence="1" type="ORF">TSPGSL018_29151</name>
</gene>
<evidence type="ECO:0000313" key="1">
    <source>
        <dbReference type="EMBL" id="JAC60360.1"/>
    </source>
</evidence>